<dbReference type="PANTHER" id="PTHR42685:SF22">
    <property type="entry name" value="CONDITIONED MEDIUM FACTOR RECEPTOR 1"/>
    <property type="match status" value="1"/>
</dbReference>
<protein>
    <submittedName>
        <fullName evidence="2">Dehydrogenase (Flavoprotein)</fullName>
    </submittedName>
</protein>
<accession>A0A1G6W9X1</accession>
<reference evidence="2 3" key="1">
    <citation type="submission" date="2016-10" db="EMBL/GenBank/DDBJ databases">
        <authorList>
            <person name="de Groot N.N."/>
        </authorList>
    </citation>
    <scope>NUCLEOTIDE SEQUENCE [LARGE SCALE GENOMIC DNA]</scope>
    <source>
        <strain evidence="2 3">CPCC 100156</strain>
    </source>
</reference>
<dbReference type="STRING" id="938405.SAMN02927895_01023"/>
<dbReference type="InterPro" id="IPR036188">
    <property type="entry name" value="FAD/NAD-bd_sf"/>
</dbReference>
<dbReference type="RefSeq" id="WP_176849631.1">
    <property type="nucleotide sequence ID" value="NZ_FMZX01000010.1"/>
</dbReference>
<dbReference type="Pfam" id="PF07992">
    <property type="entry name" value="Pyr_redox_2"/>
    <property type="match status" value="1"/>
</dbReference>
<evidence type="ECO:0000313" key="2">
    <source>
        <dbReference type="EMBL" id="SDD62618.1"/>
    </source>
</evidence>
<evidence type="ECO:0000259" key="1">
    <source>
        <dbReference type="Pfam" id="PF07992"/>
    </source>
</evidence>
<dbReference type="Proteomes" id="UP000198925">
    <property type="component" value="Unassembled WGS sequence"/>
</dbReference>
<name>A0A1G6W9X1_9PROT</name>
<dbReference type="EMBL" id="FMZX01000010">
    <property type="protein sequence ID" value="SDD62618.1"/>
    <property type="molecule type" value="Genomic_DNA"/>
</dbReference>
<sequence length="338" mass="34404">MAEIAVIGAGPAGCAAAIALRRAGREVVLLERSAAPRESVCGEFFGPDAAAALATLGIDPAALGAIPLRHLRIGHGARESTAALPFDAWGLARRRLDGALQSAAGPALRRGVTVLGAQAEGGGWRLRTSAGEVSARRVVLATGKHALRGFPRPASPWMGLKLHLADVPIEAAVALLPCAGGYAGLQPSEAGGANLCAALRQAPGDLLATIRAGSALAARLLRDARPLWARPLAVAGVPYGWRHAGEGPPGFYRIGDQAAVIPSFTGEGMALALQSGLAAAEAILAGREAAEFGAAWRRRHARPVLLAGLGARVLQGWPAGFAAAAPLLGPAFARATRL</sequence>
<dbReference type="GO" id="GO:0016491">
    <property type="term" value="F:oxidoreductase activity"/>
    <property type="evidence" value="ECO:0007669"/>
    <property type="project" value="InterPro"/>
</dbReference>
<organism evidence="2 3">
    <name type="scientific">Belnapia rosea</name>
    <dbReference type="NCBI Taxonomy" id="938405"/>
    <lineage>
        <taxon>Bacteria</taxon>
        <taxon>Pseudomonadati</taxon>
        <taxon>Pseudomonadota</taxon>
        <taxon>Alphaproteobacteria</taxon>
        <taxon>Acetobacterales</taxon>
        <taxon>Roseomonadaceae</taxon>
        <taxon>Belnapia</taxon>
    </lineage>
</organism>
<dbReference type="PRINTS" id="PR00411">
    <property type="entry name" value="PNDRDTASEI"/>
</dbReference>
<dbReference type="Gene3D" id="3.50.50.60">
    <property type="entry name" value="FAD/NAD(P)-binding domain"/>
    <property type="match status" value="2"/>
</dbReference>
<dbReference type="AlphaFoldDB" id="A0A1G6W9X1"/>
<dbReference type="InterPro" id="IPR050407">
    <property type="entry name" value="Geranylgeranyl_reductase"/>
</dbReference>
<evidence type="ECO:0000313" key="3">
    <source>
        <dbReference type="Proteomes" id="UP000198925"/>
    </source>
</evidence>
<gene>
    <name evidence="2" type="ORF">SAMN04487779_1010119</name>
</gene>
<dbReference type="InterPro" id="IPR023753">
    <property type="entry name" value="FAD/NAD-binding_dom"/>
</dbReference>
<keyword evidence="3" id="KW-1185">Reference proteome</keyword>
<proteinExistence type="predicted"/>
<dbReference type="PANTHER" id="PTHR42685">
    <property type="entry name" value="GERANYLGERANYL DIPHOSPHATE REDUCTASE"/>
    <property type="match status" value="1"/>
</dbReference>
<dbReference type="SUPFAM" id="SSF51905">
    <property type="entry name" value="FAD/NAD(P)-binding domain"/>
    <property type="match status" value="1"/>
</dbReference>
<feature type="domain" description="FAD/NAD(P)-binding" evidence="1">
    <location>
        <begin position="3"/>
        <end position="97"/>
    </location>
</feature>